<dbReference type="EMBL" id="CACRXK020007357">
    <property type="protein sequence ID" value="CAB4012047.1"/>
    <property type="molecule type" value="Genomic_DNA"/>
</dbReference>
<evidence type="ECO:0000256" key="7">
    <source>
        <dbReference type="ARBA" id="ARBA00022840"/>
    </source>
</evidence>
<dbReference type="GO" id="GO:0046872">
    <property type="term" value="F:metal ion binding"/>
    <property type="evidence" value="ECO:0007669"/>
    <property type="project" value="UniProtKB-KW"/>
</dbReference>
<dbReference type="OrthoDB" id="5947963at2759"/>
<dbReference type="Pfam" id="PF20266">
    <property type="entry name" value="Mab-21_C"/>
    <property type="match status" value="1"/>
</dbReference>
<feature type="chain" id="PRO_5043904838" evidence="10">
    <location>
        <begin position="20"/>
        <end position="396"/>
    </location>
</feature>
<gene>
    <name evidence="13" type="ORF">PACLA_8A017432</name>
</gene>
<feature type="domain" description="Mab-21-like HhH/H2TH-like" evidence="12">
    <location>
        <begin position="257"/>
        <end position="343"/>
    </location>
</feature>
<comment type="caution">
    <text evidence="13">The sequence shown here is derived from an EMBL/GenBank/DDBJ whole genome shotgun (WGS) entry which is preliminary data.</text>
</comment>
<keyword evidence="7" id="KW-0067">ATP-binding</keyword>
<dbReference type="Proteomes" id="UP001152795">
    <property type="component" value="Unassembled WGS sequence"/>
</dbReference>
<reference evidence="13" key="1">
    <citation type="submission" date="2020-04" db="EMBL/GenBank/DDBJ databases">
        <authorList>
            <person name="Alioto T."/>
            <person name="Alioto T."/>
            <person name="Gomez Garrido J."/>
        </authorList>
    </citation>
    <scope>NUCLEOTIDE SEQUENCE</scope>
    <source>
        <strain evidence="13">A484AB</strain>
    </source>
</reference>
<dbReference type="AlphaFoldDB" id="A0A6S7I4R2"/>
<sequence>MAQLLRLVIVTLLLRISIAADDPIPFPGGDTKFHEWLNQVYKRTYIDPTTMDRVKEYVTKRITQISDLIKAEGDCFDFVQLRGSAAENLKIDHPDEFDFVLFNQKYKDKITFNEKQNLPGFAYAMRQAATCFEKYQLTDPKGAIDPVQVRALMKNLVVKALDKLEITTTVTEVGPAINFDIPSREASFPTIDIDLVLYIQQENWPATATTPLSPELRVLGVGLVPKVLEEDNKVWQISFSAIEIQLFKTIDTDGGIRRKLLKIMKYLKLVTEWPKTVSSYHLKTIIMKTNLDHPDKAYWTDSNLVTRFRELLNAFLNALKTKTLPSFFIPTFNLLKGKDLTEAIQKVEKLIETIKTNPNSLFPPQSAMCNPSQTSSSASNNPQKKKLLKKMLRIHS</sequence>
<comment type="similarity">
    <text evidence="2">Belongs to the mab-21 family.</text>
</comment>
<dbReference type="PANTHER" id="PTHR10656">
    <property type="entry name" value="CELL FATE DETERMINING PROTEIN MAB21-RELATED"/>
    <property type="match status" value="1"/>
</dbReference>
<keyword evidence="6" id="KW-0547">Nucleotide-binding</keyword>
<evidence type="ECO:0000256" key="5">
    <source>
        <dbReference type="ARBA" id="ARBA00022723"/>
    </source>
</evidence>
<evidence type="ECO:0000256" key="4">
    <source>
        <dbReference type="ARBA" id="ARBA00022695"/>
    </source>
</evidence>
<dbReference type="InterPro" id="IPR046906">
    <property type="entry name" value="Mab-21_HhH/H2TH-like"/>
</dbReference>
<evidence type="ECO:0000256" key="2">
    <source>
        <dbReference type="ARBA" id="ARBA00008307"/>
    </source>
</evidence>
<feature type="compositionally biased region" description="Polar residues" evidence="9">
    <location>
        <begin position="361"/>
        <end position="382"/>
    </location>
</feature>
<evidence type="ECO:0000256" key="6">
    <source>
        <dbReference type="ARBA" id="ARBA00022741"/>
    </source>
</evidence>
<dbReference type="InterPro" id="IPR024810">
    <property type="entry name" value="MAB21L/cGLR"/>
</dbReference>
<accession>A0A6S7I4R2</accession>
<feature type="domain" description="Mab-21-like nucleotidyltransferase" evidence="11">
    <location>
        <begin position="86"/>
        <end position="248"/>
    </location>
</feature>
<dbReference type="Pfam" id="PF03281">
    <property type="entry name" value="Mab-21"/>
    <property type="match status" value="1"/>
</dbReference>
<evidence type="ECO:0000256" key="10">
    <source>
        <dbReference type="SAM" id="SignalP"/>
    </source>
</evidence>
<evidence type="ECO:0000256" key="9">
    <source>
        <dbReference type="SAM" id="MobiDB-lite"/>
    </source>
</evidence>
<evidence type="ECO:0000256" key="1">
    <source>
        <dbReference type="ARBA" id="ARBA00001946"/>
    </source>
</evidence>
<evidence type="ECO:0000259" key="12">
    <source>
        <dbReference type="Pfam" id="PF20266"/>
    </source>
</evidence>
<dbReference type="SMART" id="SM01265">
    <property type="entry name" value="Mab-21"/>
    <property type="match status" value="1"/>
</dbReference>
<dbReference type="GO" id="GO:0016779">
    <property type="term" value="F:nucleotidyltransferase activity"/>
    <property type="evidence" value="ECO:0007669"/>
    <property type="project" value="UniProtKB-KW"/>
</dbReference>
<dbReference type="Gene3D" id="1.10.1410.40">
    <property type="match status" value="1"/>
</dbReference>
<dbReference type="InterPro" id="IPR046903">
    <property type="entry name" value="Mab-21-like_nuc_Trfase"/>
</dbReference>
<keyword evidence="10" id="KW-0732">Signal</keyword>
<keyword evidence="5" id="KW-0479">Metal-binding</keyword>
<evidence type="ECO:0000256" key="3">
    <source>
        <dbReference type="ARBA" id="ARBA00022679"/>
    </source>
</evidence>
<keyword evidence="14" id="KW-1185">Reference proteome</keyword>
<dbReference type="Gene3D" id="3.30.460.90">
    <property type="match status" value="1"/>
</dbReference>
<feature type="signal peptide" evidence="10">
    <location>
        <begin position="1"/>
        <end position="19"/>
    </location>
</feature>
<dbReference type="GO" id="GO:0005524">
    <property type="term" value="F:ATP binding"/>
    <property type="evidence" value="ECO:0007669"/>
    <property type="project" value="UniProtKB-KW"/>
</dbReference>
<evidence type="ECO:0000256" key="8">
    <source>
        <dbReference type="ARBA" id="ARBA00022842"/>
    </source>
</evidence>
<protein>
    <submittedName>
        <fullName evidence="13">Uncharacterized protein</fullName>
    </submittedName>
</protein>
<keyword evidence="8" id="KW-0460">Magnesium</keyword>
<evidence type="ECO:0000313" key="14">
    <source>
        <dbReference type="Proteomes" id="UP001152795"/>
    </source>
</evidence>
<proteinExistence type="inferred from homology"/>
<evidence type="ECO:0000313" key="13">
    <source>
        <dbReference type="EMBL" id="CAB4012047.1"/>
    </source>
</evidence>
<evidence type="ECO:0000259" key="11">
    <source>
        <dbReference type="Pfam" id="PF03281"/>
    </source>
</evidence>
<organism evidence="13 14">
    <name type="scientific">Paramuricea clavata</name>
    <name type="common">Red gorgonian</name>
    <name type="synonym">Violescent sea-whip</name>
    <dbReference type="NCBI Taxonomy" id="317549"/>
    <lineage>
        <taxon>Eukaryota</taxon>
        <taxon>Metazoa</taxon>
        <taxon>Cnidaria</taxon>
        <taxon>Anthozoa</taxon>
        <taxon>Octocorallia</taxon>
        <taxon>Malacalcyonacea</taxon>
        <taxon>Plexauridae</taxon>
        <taxon>Paramuricea</taxon>
    </lineage>
</organism>
<keyword evidence="4" id="KW-0548">Nucleotidyltransferase</keyword>
<keyword evidence="3" id="KW-0808">Transferase</keyword>
<feature type="region of interest" description="Disordered" evidence="9">
    <location>
        <begin position="361"/>
        <end position="387"/>
    </location>
</feature>
<dbReference type="PANTHER" id="PTHR10656:SF42">
    <property type="entry name" value="CYCLIC GMP-AMP SYNTHASE-LIKE PROTEIN-RELATED"/>
    <property type="match status" value="1"/>
</dbReference>
<name>A0A6S7I4R2_PARCT</name>
<comment type="cofactor">
    <cofactor evidence="1">
        <name>Mg(2+)</name>
        <dbReference type="ChEBI" id="CHEBI:18420"/>
    </cofactor>
</comment>